<evidence type="ECO:0000256" key="9">
    <source>
        <dbReference type="ARBA" id="ARBA00022772"/>
    </source>
</evidence>
<comment type="catalytic activity">
    <reaction evidence="15">
        <text>L-lysyl-[protein] + O2 + H2O = (S)-2-amino-6-oxohexanoyl-[protein] + H2O2 + NH4(+)</text>
        <dbReference type="Rhea" id="RHEA:24544"/>
        <dbReference type="Rhea" id="RHEA-COMP:9752"/>
        <dbReference type="Rhea" id="RHEA-COMP:12448"/>
        <dbReference type="ChEBI" id="CHEBI:15377"/>
        <dbReference type="ChEBI" id="CHEBI:15379"/>
        <dbReference type="ChEBI" id="CHEBI:16240"/>
        <dbReference type="ChEBI" id="CHEBI:28938"/>
        <dbReference type="ChEBI" id="CHEBI:29969"/>
        <dbReference type="ChEBI" id="CHEBI:131803"/>
        <dbReference type="EC" id="1.4.3.13"/>
    </reaction>
</comment>
<protein>
    <recommendedName>
        <fullName evidence="14">protein-lysine 6-oxidase</fullName>
        <ecNumber evidence="14">1.4.3.13</ecNumber>
    </recommendedName>
</protein>
<keyword evidence="7" id="KW-0732">Signal</keyword>
<dbReference type="GO" id="GO:0005615">
    <property type="term" value="C:extracellular space"/>
    <property type="evidence" value="ECO:0007669"/>
    <property type="project" value="TreeGrafter"/>
</dbReference>
<keyword evidence="12 16" id="KW-1015">Disulfide bond</keyword>
<feature type="disulfide bond" evidence="16">
    <location>
        <begin position="144"/>
        <end position="205"/>
    </location>
</feature>
<keyword evidence="11" id="KW-0186">Copper</keyword>
<dbReference type="SMART" id="SM00202">
    <property type="entry name" value="SR"/>
    <property type="match status" value="2"/>
</dbReference>
<evidence type="ECO:0000256" key="12">
    <source>
        <dbReference type="ARBA" id="ARBA00023157"/>
    </source>
</evidence>
<dbReference type="InterPro" id="IPR036772">
    <property type="entry name" value="SRCR-like_dom_sf"/>
</dbReference>
<dbReference type="PROSITE" id="PS00420">
    <property type="entry name" value="SRCR_1"/>
    <property type="match status" value="1"/>
</dbReference>
<dbReference type="Pfam" id="PF00530">
    <property type="entry name" value="SRCR"/>
    <property type="match status" value="2"/>
</dbReference>
<evidence type="ECO:0000256" key="13">
    <source>
        <dbReference type="ARBA" id="ARBA00023180"/>
    </source>
</evidence>
<dbReference type="PANTHER" id="PTHR45817">
    <property type="entry name" value="LYSYL OXIDASE-LIKE-RELATED"/>
    <property type="match status" value="1"/>
</dbReference>
<reference evidence="18 19" key="1">
    <citation type="journal article" date="2020" name="Nature">
        <title>Six reference-quality genomes reveal evolution of bat adaptations.</title>
        <authorList>
            <person name="Jebb D."/>
            <person name="Huang Z."/>
            <person name="Pippel M."/>
            <person name="Hughes G.M."/>
            <person name="Lavrichenko K."/>
            <person name="Devanna P."/>
            <person name="Winkler S."/>
            <person name="Jermiin L.S."/>
            <person name="Skirmuntt E.C."/>
            <person name="Katzourakis A."/>
            <person name="Burkitt-Gray L."/>
            <person name="Ray D.A."/>
            <person name="Sullivan K.A.M."/>
            <person name="Roscito J.G."/>
            <person name="Kirilenko B.M."/>
            <person name="Davalos L.M."/>
            <person name="Corthals A.P."/>
            <person name="Power M.L."/>
            <person name="Jones G."/>
            <person name="Ransome R.D."/>
            <person name="Dechmann D.K.N."/>
            <person name="Locatelli A.G."/>
            <person name="Puechmaille S.J."/>
            <person name="Fedrigo O."/>
            <person name="Jarvis E.D."/>
            <person name="Hiller M."/>
            <person name="Vernes S.C."/>
            <person name="Myers E.W."/>
            <person name="Teeling E.C."/>
        </authorList>
    </citation>
    <scope>NUCLEOTIDE SEQUENCE [LARGE SCALE GENOMIC DNA]</scope>
    <source>
        <strain evidence="18">MRhiFer1</strain>
        <tissue evidence="18">Lung</tissue>
    </source>
</reference>
<evidence type="ECO:0000256" key="14">
    <source>
        <dbReference type="ARBA" id="ARBA00038869"/>
    </source>
</evidence>
<keyword evidence="4" id="KW-0886">LTQ</keyword>
<evidence type="ECO:0000256" key="10">
    <source>
        <dbReference type="ARBA" id="ARBA00023002"/>
    </source>
</evidence>
<gene>
    <name evidence="18" type="ORF">mRhiFer1_010334</name>
</gene>
<dbReference type="PROSITE" id="PS50287">
    <property type="entry name" value="SRCR_2"/>
    <property type="match status" value="2"/>
</dbReference>
<keyword evidence="6" id="KW-0479">Metal-binding</keyword>
<dbReference type="EMBL" id="JACAGC010000015">
    <property type="protein sequence ID" value="KAF6317500.1"/>
    <property type="molecule type" value="Genomic_DNA"/>
</dbReference>
<keyword evidence="10" id="KW-0560">Oxidoreductase</keyword>
<evidence type="ECO:0000256" key="16">
    <source>
        <dbReference type="PROSITE-ProRule" id="PRU00196"/>
    </source>
</evidence>
<dbReference type="GO" id="GO:0046872">
    <property type="term" value="F:metal ion binding"/>
    <property type="evidence" value="ECO:0007669"/>
    <property type="project" value="UniProtKB-KW"/>
</dbReference>
<dbReference type="FunFam" id="3.10.250.10:FF:000001">
    <property type="entry name" value="Lysyl oxidase 4 isoform X1"/>
    <property type="match status" value="1"/>
</dbReference>
<feature type="domain" description="SRCR" evidence="17">
    <location>
        <begin position="216"/>
        <end position="324"/>
    </location>
</feature>
<evidence type="ECO:0000256" key="11">
    <source>
        <dbReference type="ARBA" id="ARBA00023008"/>
    </source>
</evidence>
<keyword evidence="8" id="KW-0677">Repeat</keyword>
<comment type="caution">
    <text evidence="18">The sequence shown here is derived from an EMBL/GenBank/DDBJ whole genome shotgun (WGS) entry which is preliminary data.</text>
</comment>
<evidence type="ECO:0000256" key="6">
    <source>
        <dbReference type="ARBA" id="ARBA00022723"/>
    </source>
</evidence>
<comment type="similarity">
    <text evidence="3">Belongs to the lysyl oxidase family.</text>
</comment>
<comment type="subcellular location">
    <subcellularLocation>
        <location evidence="2">Secreted</location>
        <location evidence="2">Extracellular space</location>
    </subcellularLocation>
</comment>
<evidence type="ECO:0000313" key="19">
    <source>
        <dbReference type="Proteomes" id="UP000585614"/>
    </source>
</evidence>
<name>A0A7J7UX51_RHIFE</name>
<keyword evidence="9" id="KW-0801">TPQ</keyword>
<evidence type="ECO:0000256" key="4">
    <source>
        <dbReference type="ARBA" id="ARBA00022477"/>
    </source>
</evidence>
<evidence type="ECO:0000256" key="8">
    <source>
        <dbReference type="ARBA" id="ARBA00022737"/>
    </source>
</evidence>
<proteinExistence type="inferred from homology"/>
<accession>A0A7J7UX51</accession>
<keyword evidence="13" id="KW-0325">Glycoprotein</keyword>
<comment type="caution">
    <text evidence="16">Lacks conserved residue(s) required for the propagation of feature annotation.</text>
</comment>
<keyword evidence="5" id="KW-0964">Secreted</keyword>
<evidence type="ECO:0000256" key="15">
    <source>
        <dbReference type="ARBA" id="ARBA00047861"/>
    </source>
</evidence>
<dbReference type="GO" id="GO:0004720">
    <property type="term" value="F:protein-lysine 6-oxidase activity"/>
    <property type="evidence" value="ECO:0007669"/>
    <property type="project" value="UniProtKB-EC"/>
</dbReference>
<dbReference type="PRINTS" id="PR00258">
    <property type="entry name" value="SPERACTRCPTR"/>
</dbReference>
<feature type="disulfide bond" evidence="16">
    <location>
        <begin position="292"/>
        <end position="302"/>
    </location>
</feature>
<dbReference type="PANTHER" id="PTHR45817:SF5">
    <property type="entry name" value="LYSYL OXIDASE HOMOLOG 4"/>
    <property type="match status" value="1"/>
</dbReference>
<sequence>MLGFPSELPVDSNYYRKVWNLKMKDPKSRLKSLTQKNSFWIHRVNCLGTEPHIANCQVQVAPARGKLRPACLGGMHTVVSCVAGPRFRPLKAKPGRKEPRAEEPRVRLRSGAQVGEGRVEVLMNRQWGTVCDHGWNLLSASVLCRQLGFGSAREALFGAQLGQGLGSIHLSEVRCRGYERTLGECPALEGSQNGCRHENDAAVRCNVPNVGFQNQVRLAGGRTPEEGVVEVQVEVNGVQRWGAVCSDHWGLTEAMVACRQLGLGFANHAIKDTWYWQGTPGAGEVVMSGVSCSGTELALQQCQRHGPVHCSHGAGRFSAGVSCTDSE</sequence>
<dbReference type="AlphaFoldDB" id="A0A7J7UX51"/>
<dbReference type="Proteomes" id="UP000585614">
    <property type="component" value="Unassembled WGS sequence"/>
</dbReference>
<comment type="cofactor">
    <cofactor evidence="1">
        <name>Cu cation</name>
        <dbReference type="ChEBI" id="CHEBI:23378"/>
    </cofactor>
</comment>
<dbReference type="InterPro" id="IPR050912">
    <property type="entry name" value="LOX-like_protein"/>
</dbReference>
<dbReference type="InterPro" id="IPR001190">
    <property type="entry name" value="SRCR"/>
</dbReference>
<evidence type="ECO:0000256" key="7">
    <source>
        <dbReference type="ARBA" id="ARBA00022729"/>
    </source>
</evidence>
<dbReference type="GO" id="GO:0030199">
    <property type="term" value="P:collagen fibril organization"/>
    <property type="evidence" value="ECO:0007669"/>
    <property type="project" value="TreeGrafter"/>
</dbReference>
<evidence type="ECO:0000256" key="2">
    <source>
        <dbReference type="ARBA" id="ARBA00004239"/>
    </source>
</evidence>
<dbReference type="FunFam" id="3.10.250.10:FF:000008">
    <property type="entry name" value="Lysyl oxidase homolog 2"/>
    <property type="match status" value="1"/>
</dbReference>
<feature type="domain" description="SRCR" evidence="17">
    <location>
        <begin position="106"/>
        <end position="206"/>
    </location>
</feature>
<organism evidence="18 19">
    <name type="scientific">Rhinolophus ferrumequinum</name>
    <name type="common">Greater horseshoe bat</name>
    <dbReference type="NCBI Taxonomy" id="59479"/>
    <lineage>
        <taxon>Eukaryota</taxon>
        <taxon>Metazoa</taxon>
        <taxon>Chordata</taxon>
        <taxon>Craniata</taxon>
        <taxon>Vertebrata</taxon>
        <taxon>Euteleostomi</taxon>
        <taxon>Mammalia</taxon>
        <taxon>Eutheria</taxon>
        <taxon>Laurasiatheria</taxon>
        <taxon>Chiroptera</taxon>
        <taxon>Yinpterochiroptera</taxon>
        <taxon>Rhinolophoidea</taxon>
        <taxon>Rhinolophidae</taxon>
        <taxon>Rhinolophinae</taxon>
        <taxon>Rhinolophus</taxon>
    </lineage>
</organism>
<evidence type="ECO:0000256" key="1">
    <source>
        <dbReference type="ARBA" id="ARBA00001935"/>
    </source>
</evidence>
<feature type="disulfide bond" evidence="16">
    <location>
        <begin position="131"/>
        <end position="195"/>
    </location>
</feature>
<dbReference type="EC" id="1.4.3.13" evidence="14"/>
<dbReference type="Gene3D" id="3.10.250.10">
    <property type="entry name" value="SRCR-like domain"/>
    <property type="match status" value="2"/>
</dbReference>
<evidence type="ECO:0000256" key="5">
    <source>
        <dbReference type="ARBA" id="ARBA00022525"/>
    </source>
</evidence>
<evidence type="ECO:0000256" key="3">
    <source>
        <dbReference type="ARBA" id="ARBA00007492"/>
    </source>
</evidence>
<evidence type="ECO:0000259" key="17">
    <source>
        <dbReference type="PROSITE" id="PS50287"/>
    </source>
</evidence>
<evidence type="ECO:0000313" key="18">
    <source>
        <dbReference type="EMBL" id="KAF6317500.1"/>
    </source>
</evidence>
<dbReference type="GO" id="GO:0016020">
    <property type="term" value="C:membrane"/>
    <property type="evidence" value="ECO:0007669"/>
    <property type="project" value="InterPro"/>
</dbReference>
<feature type="disulfide bond" evidence="16">
    <location>
        <begin position="175"/>
        <end position="185"/>
    </location>
</feature>
<dbReference type="SUPFAM" id="SSF56487">
    <property type="entry name" value="SRCR-like"/>
    <property type="match status" value="3"/>
</dbReference>